<dbReference type="PIRSF" id="PIRSF000495">
    <property type="entry name" value="Amidotransf_hisH"/>
    <property type="match status" value="1"/>
</dbReference>
<keyword evidence="15" id="KW-1185">Reference proteome</keyword>
<dbReference type="GO" id="GO:0000105">
    <property type="term" value="P:L-histidine biosynthetic process"/>
    <property type="evidence" value="ECO:0007669"/>
    <property type="project" value="UniProtKB-UniRule"/>
</dbReference>
<keyword evidence="5 11" id="KW-0315">Glutamine amidotransferase</keyword>
<evidence type="ECO:0000256" key="1">
    <source>
        <dbReference type="ARBA" id="ARBA00005091"/>
    </source>
</evidence>
<keyword evidence="14" id="KW-0808">Transferase</keyword>
<dbReference type="Pfam" id="PF00117">
    <property type="entry name" value="GATase"/>
    <property type="match status" value="1"/>
</dbReference>
<evidence type="ECO:0000256" key="8">
    <source>
        <dbReference type="ARBA" id="ARBA00025299"/>
    </source>
</evidence>
<dbReference type="HAMAP" id="MF_00278">
    <property type="entry name" value="HisH"/>
    <property type="match status" value="1"/>
</dbReference>
<evidence type="ECO:0000313" key="14">
    <source>
        <dbReference type="EMBL" id="EOS51454.1"/>
    </source>
</evidence>
<dbReference type="InterPro" id="IPR017926">
    <property type="entry name" value="GATASE"/>
</dbReference>
<dbReference type="SUPFAM" id="SSF52317">
    <property type="entry name" value="Class I glutamine amidotransferase-like"/>
    <property type="match status" value="1"/>
</dbReference>
<dbReference type="InterPro" id="IPR010139">
    <property type="entry name" value="Imidazole-glycPsynth_HisH"/>
</dbReference>
<dbReference type="EC" id="3.5.1.2" evidence="11"/>
<feature type="active site" description="Nucleophile" evidence="11 12">
    <location>
        <position position="95"/>
    </location>
</feature>
<feature type="domain" description="Glutamine amidotransferase" evidence="13">
    <location>
        <begin position="19"/>
        <end position="224"/>
    </location>
</feature>
<keyword evidence="4 11" id="KW-0378">Hydrolase</keyword>
<evidence type="ECO:0000256" key="3">
    <source>
        <dbReference type="ARBA" id="ARBA00022605"/>
    </source>
</evidence>
<comment type="pathway">
    <text evidence="1 11">Amino-acid biosynthesis; L-histidine biosynthesis; L-histidine from 5-phospho-alpha-D-ribose 1-diphosphate: step 5/9.</text>
</comment>
<comment type="function">
    <text evidence="8 11">IGPS catalyzes the conversion of PRFAR and glutamine to IGP, AICAR and glutamate. The HisH subunit catalyzes the hydrolysis of glutamine to glutamate and ammonia as part of the synthesis of IGP and AICAR. The resulting ammonia molecule is channeled to the active site of HisF.</text>
</comment>
<evidence type="ECO:0000256" key="10">
    <source>
        <dbReference type="ARBA" id="ARBA00049534"/>
    </source>
</evidence>
<evidence type="ECO:0000256" key="5">
    <source>
        <dbReference type="ARBA" id="ARBA00022962"/>
    </source>
</evidence>
<organism evidence="14 15">
    <name type="scientific">Adlercreutzia caecimuris B7</name>
    <dbReference type="NCBI Taxonomy" id="1235794"/>
    <lineage>
        <taxon>Bacteria</taxon>
        <taxon>Bacillati</taxon>
        <taxon>Actinomycetota</taxon>
        <taxon>Coriobacteriia</taxon>
        <taxon>Eggerthellales</taxon>
        <taxon>Eggerthellaceae</taxon>
        <taxon>Adlercreutzia</taxon>
    </lineage>
</organism>
<evidence type="ECO:0000256" key="12">
    <source>
        <dbReference type="PIRSR" id="PIRSR000495-1"/>
    </source>
</evidence>
<dbReference type="eggNOG" id="COG0118">
    <property type="taxonomic scope" value="Bacteria"/>
</dbReference>
<keyword evidence="6 11" id="KW-0368">Histidine biosynthesis</keyword>
<comment type="subunit">
    <text evidence="2 11">Heterodimer of HisH and HisF.</text>
</comment>
<evidence type="ECO:0000256" key="2">
    <source>
        <dbReference type="ARBA" id="ARBA00011152"/>
    </source>
</evidence>
<evidence type="ECO:0000256" key="4">
    <source>
        <dbReference type="ARBA" id="ARBA00022801"/>
    </source>
</evidence>
<keyword evidence="3 11" id="KW-0028">Amino-acid biosynthesis</keyword>
<comment type="catalytic activity">
    <reaction evidence="9 11">
        <text>5-[(5-phospho-1-deoxy-D-ribulos-1-ylimino)methylamino]-1-(5-phospho-beta-D-ribosyl)imidazole-4-carboxamide + L-glutamine = D-erythro-1-(imidazol-4-yl)glycerol 3-phosphate + 5-amino-1-(5-phospho-beta-D-ribosyl)imidazole-4-carboxamide + L-glutamate + H(+)</text>
        <dbReference type="Rhea" id="RHEA:24793"/>
        <dbReference type="ChEBI" id="CHEBI:15378"/>
        <dbReference type="ChEBI" id="CHEBI:29985"/>
        <dbReference type="ChEBI" id="CHEBI:58278"/>
        <dbReference type="ChEBI" id="CHEBI:58359"/>
        <dbReference type="ChEBI" id="CHEBI:58475"/>
        <dbReference type="ChEBI" id="CHEBI:58525"/>
        <dbReference type="EC" id="4.3.2.10"/>
    </reaction>
</comment>
<dbReference type="PATRIC" id="fig|1235794.3.peg.835"/>
<comment type="subcellular location">
    <subcellularLocation>
        <location evidence="11">Cytoplasm</location>
    </subcellularLocation>
</comment>
<evidence type="ECO:0000259" key="13">
    <source>
        <dbReference type="Pfam" id="PF00117"/>
    </source>
</evidence>
<dbReference type="CDD" id="cd01748">
    <property type="entry name" value="GATase1_IGP_Synthase"/>
    <property type="match status" value="1"/>
</dbReference>
<dbReference type="PANTHER" id="PTHR42701:SF1">
    <property type="entry name" value="IMIDAZOLE GLYCEROL PHOSPHATE SYNTHASE SUBUNIT HISH"/>
    <property type="match status" value="1"/>
</dbReference>
<dbReference type="PANTHER" id="PTHR42701">
    <property type="entry name" value="IMIDAZOLE GLYCEROL PHOSPHATE SYNTHASE SUBUNIT HISH"/>
    <property type="match status" value="1"/>
</dbReference>
<feature type="active site" evidence="11 12">
    <location>
        <position position="208"/>
    </location>
</feature>
<dbReference type="GO" id="GO:0016829">
    <property type="term" value="F:lyase activity"/>
    <property type="evidence" value="ECO:0007669"/>
    <property type="project" value="UniProtKB-KW"/>
</dbReference>
<name>R9KY38_9ACTN</name>
<sequence length="249" mass="25356">MDGPALLTVAVRGVAKLIVVVDYHKGNLLSVERGLRGAGAEVVVSDDPAQVRAADAVVLPGVGAFADAAASLEELGLGAAVTDAVAAGAPFLGICLGMHLMFEAGTEHAPGAGPLPAGLGLVPGTVGLMPKTDEAGAAYKIPHVGWNSVEWDETDPLFDGLESGEYFYFTHSFAAPESAATIGRTTHSVTFPCAVRVPGRPVWGVQFHPEKSSDAGARLLANFVTVAGAAAGRRGAAATMAEDTVLSKE</sequence>
<accession>R9KY38</accession>
<dbReference type="InterPro" id="IPR029062">
    <property type="entry name" value="Class_I_gatase-like"/>
</dbReference>
<dbReference type="GO" id="GO:0004359">
    <property type="term" value="F:glutaminase activity"/>
    <property type="evidence" value="ECO:0007669"/>
    <property type="project" value="UniProtKB-EC"/>
</dbReference>
<comment type="catalytic activity">
    <reaction evidence="10 11">
        <text>L-glutamine + H2O = L-glutamate + NH4(+)</text>
        <dbReference type="Rhea" id="RHEA:15889"/>
        <dbReference type="ChEBI" id="CHEBI:15377"/>
        <dbReference type="ChEBI" id="CHEBI:28938"/>
        <dbReference type="ChEBI" id="CHEBI:29985"/>
        <dbReference type="ChEBI" id="CHEBI:58359"/>
        <dbReference type="EC" id="3.5.1.2"/>
    </reaction>
</comment>
<evidence type="ECO:0000256" key="7">
    <source>
        <dbReference type="ARBA" id="ARBA00023239"/>
    </source>
</evidence>
<dbReference type="AlphaFoldDB" id="R9KY38"/>
<dbReference type="STRING" id="1235794.C811_00853"/>
<dbReference type="NCBIfam" id="TIGR01855">
    <property type="entry name" value="IMP_synth_hisH"/>
    <property type="match status" value="1"/>
</dbReference>
<keyword evidence="11" id="KW-0963">Cytoplasm</keyword>
<evidence type="ECO:0000256" key="6">
    <source>
        <dbReference type="ARBA" id="ARBA00023102"/>
    </source>
</evidence>
<evidence type="ECO:0000313" key="15">
    <source>
        <dbReference type="Proteomes" id="UP000014204"/>
    </source>
</evidence>
<dbReference type="GO" id="GO:0005737">
    <property type="term" value="C:cytoplasm"/>
    <property type="evidence" value="ECO:0007669"/>
    <property type="project" value="UniProtKB-SubCell"/>
</dbReference>
<evidence type="ECO:0000256" key="11">
    <source>
        <dbReference type="HAMAP-Rule" id="MF_00278"/>
    </source>
</evidence>
<dbReference type="Gene3D" id="3.40.50.880">
    <property type="match status" value="1"/>
</dbReference>
<gene>
    <name evidence="11" type="primary">hisH</name>
    <name evidence="14" type="ORF">C811_00853</name>
</gene>
<dbReference type="HOGENOM" id="CLU_071837_2_2_11"/>
<reference evidence="14 15" key="1">
    <citation type="submission" date="2013-04" db="EMBL/GenBank/DDBJ databases">
        <title>The Genome Sequence of Enterorhabdus caecimuris B7.</title>
        <authorList>
            <consortium name="The Broad Institute Genomics Platform"/>
            <consortium name="The Broad Institute Genome Sequencing Center for Infectious Disease"/>
            <person name="Earl A."/>
            <person name="Xavier R."/>
            <person name="Elson C."/>
            <person name="Duck W."/>
            <person name="Walker B."/>
            <person name="Young S."/>
            <person name="Zeng Q."/>
            <person name="Gargeya S."/>
            <person name="Fitzgerald M."/>
            <person name="Haas B."/>
            <person name="Abouelleil A."/>
            <person name="Allen A.W."/>
            <person name="Alvarado L."/>
            <person name="Arachchi H.M."/>
            <person name="Berlin A.M."/>
            <person name="Chapman S.B."/>
            <person name="Gainer-Dewar J."/>
            <person name="Goldberg J."/>
            <person name="Griggs A."/>
            <person name="Gujja S."/>
            <person name="Hansen M."/>
            <person name="Howarth C."/>
            <person name="Imamovic A."/>
            <person name="Ireland A."/>
            <person name="Larimer J."/>
            <person name="McCowan C."/>
            <person name="Murphy C."/>
            <person name="Pearson M."/>
            <person name="Poon T.W."/>
            <person name="Priest M."/>
            <person name="Roberts A."/>
            <person name="Saif S."/>
            <person name="Shea T."/>
            <person name="Sisk P."/>
            <person name="Sykes S."/>
            <person name="Wortman J."/>
            <person name="Nusbaum C."/>
            <person name="Birren B."/>
        </authorList>
    </citation>
    <scope>NUCLEOTIDE SEQUENCE [LARGE SCALE GENOMIC DNA]</scope>
    <source>
        <strain evidence="14 15">B7</strain>
    </source>
</reference>
<evidence type="ECO:0000256" key="9">
    <source>
        <dbReference type="ARBA" id="ARBA00047838"/>
    </source>
</evidence>
<dbReference type="PROSITE" id="PS51273">
    <property type="entry name" value="GATASE_TYPE_1"/>
    <property type="match status" value="1"/>
</dbReference>
<dbReference type="GO" id="GO:0000107">
    <property type="term" value="F:imidazoleglycerol-phosphate synthase activity"/>
    <property type="evidence" value="ECO:0007669"/>
    <property type="project" value="UniProtKB-UniRule"/>
</dbReference>
<dbReference type="UniPathway" id="UPA00031">
    <property type="reaction ID" value="UER00010"/>
</dbReference>
<dbReference type="EMBL" id="ASSY01000007">
    <property type="protein sequence ID" value="EOS51454.1"/>
    <property type="molecule type" value="Genomic_DNA"/>
</dbReference>
<feature type="active site" evidence="11 12">
    <location>
        <position position="210"/>
    </location>
</feature>
<comment type="caution">
    <text evidence="14">The sequence shown here is derived from an EMBL/GenBank/DDBJ whole genome shotgun (WGS) entry which is preliminary data.</text>
</comment>
<dbReference type="Proteomes" id="UP000014204">
    <property type="component" value="Unassembled WGS sequence"/>
</dbReference>
<dbReference type="EC" id="4.3.2.10" evidence="11"/>
<keyword evidence="7 11" id="KW-0456">Lyase</keyword>
<protein>
    <recommendedName>
        <fullName evidence="11">Imidazole glycerol phosphate synthase subunit HisH</fullName>
        <ecNumber evidence="11">4.3.2.10</ecNumber>
    </recommendedName>
    <alternativeName>
        <fullName evidence="11">IGP synthase glutaminase subunit</fullName>
        <ecNumber evidence="11">3.5.1.2</ecNumber>
    </alternativeName>
    <alternativeName>
        <fullName evidence="11">IGP synthase subunit HisH</fullName>
    </alternativeName>
    <alternativeName>
        <fullName evidence="11">ImGP synthase subunit HisH</fullName>
        <shortName evidence="11">IGPS subunit HisH</shortName>
    </alternativeName>
</protein>
<proteinExistence type="inferred from homology"/>